<protein>
    <submittedName>
        <fullName evidence="2">Membrane protein</fullName>
    </submittedName>
</protein>
<gene>
    <name evidence="2" type="ORF">ALO75_200044</name>
</gene>
<dbReference type="RefSeq" id="WP_144431114.1">
    <property type="nucleotide sequence ID" value="NZ_LJQC01000806.1"/>
</dbReference>
<dbReference type="PATRIC" id="fig|317659.3.peg.6232"/>
<keyword evidence="1" id="KW-0732">Signal</keyword>
<evidence type="ECO:0000256" key="1">
    <source>
        <dbReference type="SAM" id="SignalP"/>
    </source>
</evidence>
<sequence length="252" mass="27471">MSSMKVIFIIVSSFLSFSYSAASQSSEFKVCSSGSDVFTANGEKVDLASLLGLHVSAGAHGGVCQIEAIEGLVWWRDGNLTAVKPADTSGWMPYKVAFSFLMSPGVDKKAEIRGFLRRPDWDGITLNLAQYPRLQIRLNPQNHPSQPAGFEGVFVMEDFRGEDGRRKLIYCSVAATSLAAGKGKGVKNLTALELTARDFSQDYDLCEMDLLDFSLHNGAGRITFSIELLRSATIVLPAIFDYIEKASPKKGV</sequence>
<evidence type="ECO:0000313" key="3">
    <source>
        <dbReference type="Proteomes" id="UP000051335"/>
    </source>
</evidence>
<dbReference type="AlphaFoldDB" id="A0A0P9S5P2"/>
<feature type="signal peptide" evidence="1">
    <location>
        <begin position="1"/>
        <end position="21"/>
    </location>
</feature>
<reference evidence="2 3" key="1">
    <citation type="submission" date="2015-09" db="EMBL/GenBank/DDBJ databases">
        <title>Genome announcement of multiple Pseudomonas syringae strains.</title>
        <authorList>
            <person name="Thakur S."/>
            <person name="Wang P.W."/>
            <person name="Gong Y."/>
            <person name="Weir B.S."/>
            <person name="Guttman D.S."/>
        </authorList>
    </citation>
    <scope>NUCLEOTIDE SEQUENCE [LARGE SCALE GENOMIC DNA]</scope>
    <source>
        <strain evidence="2 3">ICMP17001</strain>
    </source>
</reference>
<feature type="chain" id="PRO_5006167830" evidence="1">
    <location>
        <begin position="22"/>
        <end position="252"/>
    </location>
</feature>
<comment type="caution">
    <text evidence="2">The sequence shown here is derived from an EMBL/GenBank/DDBJ whole genome shotgun (WGS) entry which is preliminary data.</text>
</comment>
<name>A0A0P9S5P2_9PSED</name>
<dbReference type="EMBL" id="LJQC01000806">
    <property type="protein sequence ID" value="KPW93229.1"/>
    <property type="molecule type" value="Genomic_DNA"/>
</dbReference>
<dbReference type="Proteomes" id="UP000051335">
    <property type="component" value="Unassembled WGS sequence"/>
</dbReference>
<proteinExistence type="predicted"/>
<organism evidence="2 3">
    <name type="scientific">Pseudomonas syringae pv. coryli</name>
    <dbReference type="NCBI Taxonomy" id="317659"/>
    <lineage>
        <taxon>Bacteria</taxon>
        <taxon>Pseudomonadati</taxon>
        <taxon>Pseudomonadota</taxon>
        <taxon>Gammaproteobacteria</taxon>
        <taxon>Pseudomonadales</taxon>
        <taxon>Pseudomonadaceae</taxon>
        <taxon>Pseudomonas</taxon>
    </lineage>
</organism>
<keyword evidence="3" id="KW-1185">Reference proteome</keyword>
<accession>A0A0P9S5P2</accession>
<evidence type="ECO:0000313" key="2">
    <source>
        <dbReference type="EMBL" id="KPW93229.1"/>
    </source>
</evidence>